<keyword evidence="2 4" id="KW-0378">Hydrolase</keyword>
<keyword evidence="9" id="KW-1185">Reference proteome</keyword>
<dbReference type="RefSeq" id="WP_378063966.1">
    <property type="nucleotide sequence ID" value="NZ_JBHSXS010000039.1"/>
</dbReference>
<keyword evidence="3 4" id="KW-0326">Glycosidase</keyword>
<dbReference type="InterPro" id="IPR001547">
    <property type="entry name" value="Glyco_hydro_5"/>
</dbReference>
<keyword evidence="5" id="KW-0732">Signal</keyword>
<evidence type="ECO:0000313" key="9">
    <source>
        <dbReference type="Proteomes" id="UP001596380"/>
    </source>
</evidence>
<dbReference type="InterPro" id="IPR041036">
    <property type="entry name" value="GH5_C"/>
</dbReference>
<dbReference type="Pfam" id="PF18564">
    <property type="entry name" value="Glyco_hydro_5_C"/>
    <property type="match status" value="1"/>
</dbReference>
<dbReference type="InterPro" id="IPR052066">
    <property type="entry name" value="Glycosphingolipid_Hydrolases"/>
</dbReference>
<dbReference type="InterPro" id="IPR013780">
    <property type="entry name" value="Glyco_hydro_b"/>
</dbReference>
<evidence type="ECO:0000256" key="1">
    <source>
        <dbReference type="ARBA" id="ARBA00005641"/>
    </source>
</evidence>
<accession>A0ABW2CX84</accession>
<feature type="domain" description="Glycoside hydrolase family 5" evidence="6">
    <location>
        <begin position="77"/>
        <end position="373"/>
    </location>
</feature>
<dbReference type="InterPro" id="IPR017853">
    <property type="entry name" value="GH"/>
</dbReference>
<dbReference type="Pfam" id="PF00150">
    <property type="entry name" value="Cellulase"/>
    <property type="match status" value="1"/>
</dbReference>
<organism evidence="8 9">
    <name type="scientific">Actinomadura yumaensis</name>
    <dbReference type="NCBI Taxonomy" id="111807"/>
    <lineage>
        <taxon>Bacteria</taxon>
        <taxon>Bacillati</taxon>
        <taxon>Actinomycetota</taxon>
        <taxon>Actinomycetes</taxon>
        <taxon>Streptosporangiales</taxon>
        <taxon>Thermomonosporaceae</taxon>
        <taxon>Actinomadura</taxon>
    </lineage>
</organism>
<comment type="caution">
    <text evidence="8">The sequence shown here is derived from an EMBL/GenBank/DDBJ whole genome shotgun (WGS) entry which is preliminary data.</text>
</comment>
<evidence type="ECO:0000256" key="3">
    <source>
        <dbReference type="ARBA" id="ARBA00023295"/>
    </source>
</evidence>
<dbReference type="Gene3D" id="2.60.40.1180">
    <property type="entry name" value="Golgi alpha-mannosidase II"/>
    <property type="match status" value="1"/>
</dbReference>
<evidence type="ECO:0000259" key="6">
    <source>
        <dbReference type="Pfam" id="PF00150"/>
    </source>
</evidence>
<name>A0ABW2CX84_9ACTN</name>
<evidence type="ECO:0000259" key="7">
    <source>
        <dbReference type="Pfam" id="PF18564"/>
    </source>
</evidence>
<dbReference type="PANTHER" id="PTHR31308">
    <property type="match status" value="1"/>
</dbReference>
<evidence type="ECO:0000313" key="8">
    <source>
        <dbReference type="EMBL" id="MFC6885570.1"/>
    </source>
</evidence>
<dbReference type="SUPFAM" id="SSF51445">
    <property type="entry name" value="(Trans)glycosidases"/>
    <property type="match status" value="1"/>
</dbReference>
<evidence type="ECO:0000256" key="5">
    <source>
        <dbReference type="SAM" id="SignalP"/>
    </source>
</evidence>
<dbReference type="EMBL" id="JBHSXS010000039">
    <property type="protein sequence ID" value="MFC6885570.1"/>
    <property type="molecule type" value="Genomic_DNA"/>
</dbReference>
<proteinExistence type="inferred from homology"/>
<gene>
    <name evidence="8" type="ORF">ACFQKB_37830</name>
</gene>
<protein>
    <submittedName>
        <fullName evidence="8">Cellulase family glycosylhydrolase</fullName>
    </submittedName>
</protein>
<evidence type="ECO:0000256" key="2">
    <source>
        <dbReference type="ARBA" id="ARBA00022801"/>
    </source>
</evidence>
<feature type="domain" description="Glycoside hydrolase family 5 C-terminal" evidence="7">
    <location>
        <begin position="411"/>
        <end position="489"/>
    </location>
</feature>
<dbReference type="PANTHER" id="PTHR31308:SF3">
    <property type="entry name" value="ENDOGLYCOCERAMIDASE"/>
    <property type="match status" value="1"/>
</dbReference>
<sequence length="493" mass="54032">MRIRKSAAVIAGALSIFLAPQSFAAAAPPPTPTATPVSGILGHDGRWITDAQGRRVILHGFNMVAKAPPYDPAKLGFGEKDAKFLAEHGFNAVRIGIVMSGLQPRPGRFDEAYLSSLKSTIDLLGRYGIRSLITFPQDLLSTKFRGTGYPDWMIRTDGIPVDFLNHDTFQNLLSNPALQRANDNFWNNAPVHGKGLQDWYTDAWVHVAKRFRNDPAVLGYDLWNEPWPGTAWPSCMPPFGCKDFDSKKLAPFFSKMIRAIHAVDPAHLTFYEPNLVATVGAPINLGRPGDARSGLSFHAYCVDLAGKPIPDWFYAVCDGVQQVVFANARAQADRTGDALILSEFGATKNPREIAYVVRLADRHQLPWLEWTYCRCKDPTDGGTVEGLVYDLTRPRAGANVNAPALDVLDEPYPQLVAGTPKDYGYDPATRTFTLRYTPSGRGETRVHTSPLHYPRGYRATATGATVTSAPNAPTLTLRATPGTPTTTLTLTPR</sequence>
<comment type="similarity">
    <text evidence="1 4">Belongs to the glycosyl hydrolase 5 (cellulase A) family.</text>
</comment>
<dbReference type="Proteomes" id="UP001596380">
    <property type="component" value="Unassembled WGS sequence"/>
</dbReference>
<dbReference type="Gene3D" id="3.20.20.80">
    <property type="entry name" value="Glycosidases"/>
    <property type="match status" value="1"/>
</dbReference>
<evidence type="ECO:0000256" key="4">
    <source>
        <dbReference type="RuleBase" id="RU361153"/>
    </source>
</evidence>
<feature type="chain" id="PRO_5045928767" evidence="5">
    <location>
        <begin position="25"/>
        <end position="493"/>
    </location>
</feature>
<reference evidence="9" key="1">
    <citation type="journal article" date="2019" name="Int. J. Syst. Evol. Microbiol.">
        <title>The Global Catalogue of Microorganisms (GCM) 10K type strain sequencing project: providing services to taxonomists for standard genome sequencing and annotation.</title>
        <authorList>
            <consortium name="The Broad Institute Genomics Platform"/>
            <consortium name="The Broad Institute Genome Sequencing Center for Infectious Disease"/>
            <person name="Wu L."/>
            <person name="Ma J."/>
        </authorList>
    </citation>
    <scope>NUCLEOTIDE SEQUENCE [LARGE SCALE GENOMIC DNA]</scope>
    <source>
        <strain evidence="9">JCM 3369</strain>
    </source>
</reference>
<feature type="signal peptide" evidence="5">
    <location>
        <begin position="1"/>
        <end position="24"/>
    </location>
</feature>